<accession>Q8TYI7</accession>
<keyword evidence="4" id="KW-1185">Reference proteome</keyword>
<organism evidence="3 4">
    <name type="scientific">Methanopyrus kandleri (strain AV19 / DSM 6324 / JCM 9639 / NBRC 100938)</name>
    <dbReference type="NCBI Taxonomy" id="190192"/>
    <lineage>
        <taxon>Archaea</taxon>
        <taxon>Methanobacteriati</taxon>
        <taxon>Methanobacteriota</taxon>
        <taxon>Methanomada group</taxon>
        <taxon>Methanopyri</taxon>
        <taxon>Methanopyrales</taxon>
        <taxon>Methanopyraceae</taxon>
        <taxon>Methanopyrus</taxon>
    </lineage>
</organism>
<dbReference type="InterPro" id="IPR027434">
    <property type="entry name" value="Homing_endonucl"/>
</dbReference>
<dbReference type="InParanoid" id="Q8TYI7"/>
<evidence type="ECO:0000313" key="3">
    <source>
        <dbReference type="EMBL" id="AAM01527.1"/>
    </source>
</evidence>
<dbReference type="PaxDb" id="190192-MK0310"/>
<dbReference type="AlphaFoldDB" id="Q8TYI7"/>
<evidence type="ECO:0000256" key="1">
    <source>
        <dbReference type="SAM" id="MobiDB-lite"/>
    </source>
</evidence>
<keyword evidence="3" id="KW-0378">Hydrolase</keyword>
<feature type="compositionally biased region" description="Low complexity" evidence="1">
    <location>
        <begin position="23"/>
        <end position="33"/>
    </location>
</feature>
<gene>
    <name evidence="3" type="ordered locus">MK0310</name>
</gene>
<feature type="domain" description="DOD-type homing endonuclease" evidence="2">
    <location>
        <begin position="194"/>
        <end position="335"/>
    </location>
</feature>
<dbReference type="EMBL" id="AE009439">
    <property type="protein sequence ID" value="AAM01527.1"/>
    <property type="molecule type" value="Genomic_DNA"/>
</dbReference>
<dbReference type="InterPro" id="IPR004860">
    <property type="entry name" value="LAGLIDADG_dom"/>
</dbReference>
<feature type="region of interest" description="Disordered" evidence="1">
    <location>
        <begin position="1"/>
        <end position="62"/>
    </location>
</feature>
<dbReference type="InterPro" id="IPR006142">
    <property type="entry name" value="INTEIN"/>
</dbReference>
<dbReference type="EnsemblBacteria" id="AAM01527">
    <property type="protein sequence ID" value="AAM01527"/>
    <property type="gene ID" value="MK0310"/>
</dbReference>
<dbReference type="STRING" id="190192.MK0310"/>
<dbReference type="PRINTS" id="PR00379">
    <property type="entry name" value="INTEIN"/>
</dbReference>
<dbReference type="PROSITE" id="PS50819">
    <property type="entry name" value="INTEIN_ENDONUCLEASE"/>
    <property type="match status" value="1"/>
</dbReference>
<keyword evidence="3" id="KW-0540">Nuclease</keyword>
<dbReference type="Proteomes" id="UP000001826">
    <property type="component" value="Chromosome"/>
</dbReference>
<protein>
    <submittedName>
        <fullName evidence="3">Orphan DOD family homing endonuclease</fullName>
    </submittedName>
</protein>
<dbReference type="SUPFAM" id="SSF55608">
    <property type="entry name" value="Homing endonucleases"/>
    <property type="match status" value="1"/>
</dbReference>
<proteinExistence type="predicted"/>
<feature type="compositionally biased region" description="Pro residues" evidence="1">
    <location>
        <begin position="34"/>
        <end position="56"/>
    </location>
</feature>
<dbReference type="Pfam" id="PF14528">
    <property type="entry name" value="LAGLIDADG_3"/>
    <property type="match status" value="1"/>
</dbReference>
<dbReference type="GO" id="GO:0016539">
    <property type="term" value="P:intein-mediated protein splicing"/>
    <property type="evidence" value="ECO:0007669"/>
    <property type="project" value="InterPro"/>
</dbReference>
<evidence type="ECO:0000313" key="4">
    <source>
        <dbReference type="Proteomes" id="UP000001826"/>
    </source>
</evidence>
<keyword evidence="3" id="KW-0255">Endonuclease</keyword>
<dbReference type="KEGG" id="mka:MK0310"/>
<feature type="compositionally biased region" description="Low complexity" evidence="1">
    <location>
        <begin position="1"/>
        <end position="16"/>
    </location>
</feature>
<dbReference type="HOGENOM" id="CLU_663265_0_0_2"/>
<dbReference type="InterPro" id="IPR004042">
    <property type="entry name" value="Intein_endonuc_central"/>
</dbReference>
<evidence type="ECO:0000259" key="2">
    <source>
        <dbReference type="PROSITE" id="PS50819"/>
    </source>
</evidence>
<name>Q8TYI7_METKA</name>
<dbReference type="GO" id="GO:0004519">
    <property type="term" value="F:endonuclease activity"/>
    <property type="evidence" value="ECO:0007669"/>
    <property type="project" value="UniProtKB-KW"/>
</dbReference>
<reference evidence="3 4" key="1">
    <citation type="journal article" date="2002" name="Proc. Natl. Acad. Sci. U.S.A.">
        <title>The complete genome of hyperthermophile Methanopyrus kandleri AV19 and monophyly of archaeal methanogens.</title>
        <authorList>
            <person name="Slesarev A.I."/>
            <person name="Mezhevaya K.V."/>
            <person name="Makarova K.S."/>
            <person name="Polushin N.N."/>
            <person name="Shcherbinina O.V."/>
            <person name="Shakhova V.V."/>
            <person name="Belova G.I."/>
            <person name="Aravind L."/>
            <person name="Natale D.A."/>
            <person name="Rogozin I.B."/>
            <person name="Tatusov R.L."/>
            <person name="Wolf Y.I."/>
            <person name="Stetter K.O."/>
            <person name="Malykh A.G."/>
            <person name="Koonin E.V."/>
            <person name="Kozyavkin S.A."/>
        </authorList>
    </citation>
    <scope>NUCLEOTIDE SEQUENCE [LARGE SCALE GENOMIC DNA]</scope>
    <source>
        <strain evidence="4">AV19 / DSM 6324 / JCM 9639 / NBRC 100938</strain>
    </source>
</reference>
<sequence length="414" mass="45528">MSPTSSSGSASPSAPDARPDRGFPTPFTASRPTSRPPTSPVSSTPGPPSPTAPPTTPRVTLTMTSPARHRDGLAAFMRDVLDLLVTLGVHAVATGPSGREYLRTHLHIDGDTHVHGFLTDVGFPYHTRKRREAHRLGTRLDHRIERLRAEPVSDPPEPVLRDPGLPDRQGTYLRRRGLLPIALDDHKIPLLARVLGYALGDGSLHEIDGQLRLTFAGEPEGLRDLADDLATLGVGTGLRRWDTKDMVELHVHSRAFARYLELLGMPRSPKVERVYGVPGWILRAPPGVKAEFLAGLFGADGWLTGSDGRYAIGLTQAKSAVYLGSLHLFMTEIGEMLEEVAGCRWGLNRERCYTTEDGKVRVTERLFICGREDVMRFLSDVGFAYSRAKAERTERALKALGGSVRGIRLKYREK</sequence>
<dbReference type="Gene3D" id="3.10.28.10">
    <property type="entry name" value="Homing endonucleases"/>
    <property type="match status" value="1"/>
</dbReference>